<evidence type="ECO:0000313" key="4">
    <source>
        <dbReference type="Proteomes" id="UP001500571"/>
    </source>
</evidence>
<dbReference type="PANTHER" id="PTHR43762">
    <property type="entry name" value="L-GULONOLACTONE OXIDASE"/>
    <property type="match status" value="1"/>
</dbReference>
<comment type="caution">
    <text evidence="3">The sequence shown here is derived from an EMBL/GenBank/DDBJ whole genome shotgun (WGS) entry which is preliminary data.</text>
</comment>
<dbReference type="InterPro" id="IPR016169">
    <property type="entry name" value="FAD-bd_PCMH_sub2"/>
</dbReference>
<evidence type="ECO:0000256" key="1">
    <source>
        <dbReference type="ARBA" id="ARBA00023002"/>
    </source>
</evidence>
<protein>
    <submittedName>
        <fullName evidence="3">FAD-binding protein</fullName>
    </submittedName>
</protein>
<dbReference type="SUPFAM" id="SSF56176">
    <property type="entry name" value="FAD-binding/transporter-associated domain-like"/>
    <property type="match status" value="1"/>
</dbReference>
<feature type="domain" description="FAD-binding PCMH-type" evidence="2">
    <location>
        <begin position="10"/>
        <end position="175"/>
    </location>
</feature>
<dbReference type="Gene3D" id="1.10.45.10">
    <property type="entry name" value="Vanillyl-alcohol Oxidase, Chain A, domain 4"/>
    <property type="match status" value="1"/>
</dbReference>
<dbReference type="InterPro" id="IPR036318">
    <property type="entry name" value="FAD-bd_PCMH-like_sf"/>
</dbReference>
<dbReference type="InterPro" id="IPR016171">
    <property type="entry name" value="Vanillyl_alc_oxidase_C-sub2"/>
</dbReference>
<dbReference type="EMBL" id="BAAAPB010000001">
    <property type="protein sequence ID" value="GAA1951564.1"/>
    <property type="molecule type" value="Genomic_DNA"/>
</dbReference>
<dbReference type="Proteomes" id="UP001500571">
    <property type="component" value="Unassembled WGS sequence"/>
</dbReference>
<evidence type="ECO:0000313" key="3">
    <source>
        <dbReference type="EMBL" id="GAA1951564.1"/>
    </source>
</evidence>
<dbReference type="InterPro" id="IPR006094">
    <property type="entry name" value="Oxid_FAD_bind_N"/>
</dbReference>
<reference evidence="3 4" key="1">
    <citation type="journal article" date="2019" name="Int. J. Syst. Evol. Microbiol.">
        <title>The Global Catalogue of Microorganisms (GCM) 10K type strain sequencing project: providing services to taxonomists for standard genome sequencing and annotation.</title>
        <authorList>
            <consortium name="The Broad Institute Genomics Platform"/>
            <consortium name="The Broad Institute Genome Sequencing Center for Infectious Disease"/>
            <person name="Wu L."/>
            <person name="Ma J."/>
        </authorList>
    </citation>
    <scope>NUCLEOTIDE SEQUENCE [LARGE SCALE GENOMIC DNA]</scope>
    <source>
        <strain evidence="3 4">JCM 15309</strain>
    </source>
</reference>
<proteinExistence type="predicted"/>
<dbReference type="RefSeq" id="WP_344042753.1">
    <property type="nucleotide sequence ID" value="NZ_BAAAPB010000001.1"/>
</dbReference>
<dbReference type="InterPro" id="IPR010031">
    <property type="entry name" value="FAD_lactone_oxidase-like"/>
</dbReference>
<dbReference type="Pfam" id="PF04030">
    <property type="entry name" value="ALO"/>
    <property type="match status" value="1"/>
</dbReference>
<gene>
    <name evidence="3" type="ORF">GCM10009798_08540</name>
</gene>
<dbReference type="Gene3D" id="3.30.43.10">
    <property type="entry name" value="Uridine Diphospho-n-acetylenolpyruvylglucosamine Reductase, domain 2"/>
    <property type="match status" value="1"/>
</dbReference>
<sequence>MSVGTTWAGSHTYAARELRRPTSLAELAELVAAEPHLRALGSRHSFTDLADSPGVLVDVTGLPGEVEVDASRRVARVPAGLRYGDLATTLHQAGWALAALASLPHISVAGAVATGTHGSGDAVGSLAAAVAAVELVDGRGEHVRLARGDSDFPGAVVALGALGIVTALELDVEPTYDVRQVVLEGLTWDALLDRTDEVTAAAYSVSVFTRWTGEQVGQVWLKERGEPRVLDGTRPAAGQRHMIAGMAVENTTPQLGAPGPWHERLPHFRMGFTPSAGEELQSEFFVPRARLAEALAAVREIGAELEPELLVSEVRTIAGDDLWLSGAYGGDAAALHFTWERRPLQVLPLLDRLERVLLPLGARPHWGKVFRAHADVVTPRYPRMGDFIDLAGRFDPDGRLRNEWTAQTLGL</sequence>
<dbReference type="InterPro" id="IPR016166">
    <property type="entry name" value="FAD-bd_PCMH"/>
</dbReference>
<dbReference type="PROSITE" id="PS51387">
    <property type="entry name" value="FAD_PCMH"/>
    <property type="match status" value="1"/>
</dbReference>
<name>A0ABN2QGS2_9ACTN</name>
<keyword evidence="4" id="KW-1185">Reference proteome</keyword>
<dbReference type="Gene3D" id="3.30.465.10">
    <property type="match status" value="1"/>
</dbReference>
<organism evidence="3 4">
    <name type="scientific">Nocardioides panacihumi</name>
    <dbReference type="NCBI Taxonomy" id="400774"/>
    <lineage>
        <taxon>Bacteria</taxon>
        <taxon>Bacillati</taxon>
        <taxon>Actinomycetota</taxon>
        <taxon>Actinomycetes</taxon>
        <taxon>Propionibacteriales</taxon>
        <taxon>Nocardioidaceae</taxon>
        <taxon>Nocardioides</taxon>
    </lineage>
</organism>
<evidence type="ECO:0000259" key="2">
    <source>
        <dbReference type="PROSITE" id="PS51387"/>
    </source>
</evidence>
<keyword evidence="1" id="KW-0560">Oxidoreductase</keyword>
<dbReference type="Gene3D" id="3.30.70.2520">
    <property type="match status" value="1"/>
</dbReference>
<dbReference type="InterPro" id="IPR007173">
    <property type="entry name" value="ALO_C"/>
</dbReference>
<dbReference type="PANTHER" id="PTHR43762:SF1">
    <property type="entry name" value="D-ARABINONO-1,4-LACTONE OXIDASE"/>
    <property type="match status" value="1"/>
</dbReference>
<dbReference type="Pfam" id="PF01565">
    <property type="entry name" value="FAD_binding_4"/>
    <property type="match status" value="1"/>
</dbReference>
<accession>A0ABN2QGS2</accession>
<dbReference type="Gene3D" id="3.30.70.2530">
    <property type="match status" value="1"/>
</dbReference>
<dbReference type="InterPro" id="IPR016167">
    <property type="entry name" value="FAD-bd_PCMH_sub1"/>
</dbReference>